<protein>
    <recommendedName>
        <fullName evidence="2">DUF7281 domain-containing protein</fullName>
    </recommendedName>
</protein>
<dbReference type="Pfam" id="PF23947">
    <property type="entry name" value="DUF7281"/>
    <property type="match status" value="1"/>
</dbReference>
<organism evidence="3 4">
    <name type="scientific">Chromohalobacter sarecensis</name>
    <dbReference type="NCBI Taxonomy" id="245294"/>
    <lineage>
        <taxon>Bacteria</taxon>
        <taxon>Pseudomonadati</taxon>
        <taxon>Pseudomonadota</taxon>
        <taxon>Gammaproteobacteria</taxon>
        <taxon>Oceanospirillales</taxon>
        <taxon>Halomonadaceae</taxon>
        <taxon>Chromohalobacter</taxon>
    </lineage>
</organism>
<comment type="caution">
    <text evidence="3">The sequence shown here is derived from an EMBL/GenBank/DDBJ whole genome shotgun (WGS) entry which is preliminary data.</text>
</comment>
<keyword evidence="4" id="KW-1185">Reference proteome</keyword>
<evidence type="ECO:0000313" key="4">
    <source>
        <dbReference type="Proteomes" id="UP001596030"/>
    </source>
</evidence>
<gene>
    <name evidence="3" type="ORF">ACFO0U_15025</name>
</gene>
<evidence type="ECO:0000256" key="1">
    <source>
        <dbReference type="SAM" id="MobiDB-lite"/>
    </source>
</evidence>
<dbReference type="InterPro" id="IPR055705">
    <property type="entry name" value="DUF7281"/>
</dbReference>
<evidence type="ECO:0000313" key="3">
    <source>
        <dbReference type="EMBL" id="MFC4540079.1"/>
    </source>
</evidence>
<dbReference type="Proteomes" id="UP001596030">
    <property type="component" value="Unassembled WGS sequence"/>
</dbReference>
<evidence type="ECO:0000259" key="2">
    <source>
        <dbReference type="Pfam" id="PF23947"/>
    </source>
</evidence>
<reference evidence="4" key="1">
    <citation type="journal article" date="2019" name="Int. J. Syst. Evol. Microbiol.">
        <title>The Global Catalogue of Microorganisms (GCM) 10K type strain sequencing project: providing services to taxonomists for standard genome sequencing and annotation.</title>
        <authorList>
            <consortium name="The Broad Institute Genomics Platform"/>
            <consortium name="The Broad Institute Genome Sequencing Center for Infectious Disease"/>
            <person name="Wu L."/>
            <person name="Ma J."/>
        </authorList>
    </citation>
    <scope>NUCLEOTIDE SEQUENCE [LARGE SCALE GENOMIC DNA]</scope>
    <source>
        <strain evidence="4">CGMCC 1.12121</strain>
    </source>
</reference>
<dbReference type="RefSeq" id="WP_246969109.1">
    <property type="nucleotide sequence ID" value="NZ_JAKGAN010000002.1"/>
</dbReference>
<feature type="compositionally biased region" description="Polar residues" evidence="1">
    <location>
        <begin position="85"/>
        <end position="94"/>
    </location>
</feature>
<accession>A0ABV9D5R0</accession>
<feature type="region of interest" description="Disordered" evidence="1">
    <location>
        <begin position="83"/>
        <end position="106"/>
    </location>
</feature>
<dbReference type="EMBL" id="JBHSEU010000021">
    <property type="protein sequence ID" value="MFC4540079.1"/>
    <property type="molecule type" value="Genomic_DNA"/>
</dbReference>
<proteinExistence type="predicted"/>
<feature type="domain" description="DUF7281" evidence="2">
    <location>
        <begin position="128"/>
        <end position="281"/>
    </location>
</feature>
<feature type="compositionally biased region" description="Basic and acidic residues" evidence="1">
    <location>
        <begin position="96"/>
        <end position="106"/>
    </location>
</feature>
<sequence>MNEALSPRTHRWLSGIHDRLRRQSCVEKKLQLEATQEFRGWCDEHEIDLDAYLGSGVLRFDRMLITKVQDLLDSLGHLPLGESASGKTTSQQARLSDLEDKGSRERPRAHRVLLNLETLSSRPGISDAAREIIDLDWRELDLDAFDALIMIENLDSFYAFAPDSLALAGYCQPLVVYRGDRHYGGGFSQLAKAWSARSKPHLGFGDFDPRGVRIVLGSGATQMLLPPPDWLREHATRHHVPAEQFPDQDALRQYRDQLPAEHPLHGYLALLLDEQRGLKQQWFDERQERVPLK</sequence>
<name>A0ABV9D5R0_9GAMM</name>